<evidence type="ECO:0008006" key="4">
    <source>
        <dbReference type="Google" id="ProtNLM"/>
    </source>
</evidence>
<dbReference type="Gene3D" id="3.40.50.300">
    <property type="entry name" value="P-loop containing nucleotide triphosphate hydrolases"/>
    <property type="match status" value="1"/>
</dbReference>
<dbReference type="InterPro" id="IPR027417">
    <property type="entry name" value="P-loop_NTPase"/>
</dbReference>
<dbReference type="GO" id="GO:0097196">
    <property type="term" value="C:Shu complex"/>
    <property type="evidence" value="ECO:0007669"/>
    <property type="project" value="TreeGrafter"/>
</dbReference>
<dbReference type="GO" id="GO:0000724">
    <property type="term" value="P:double-strand break repair via homologous recombination"/>
    <property type="evidence" value="ECO:0007669"/>
    <property type="project" value="TreeGrafter"/>
</dbReference>
<dbReference type="PANTHER" id="PTHR28653:SF1">
    <property type="entry name" value="ATPASE SWSAP1"/>
    <property type="match status" value="1"/>
</dbReference>
<evidence type="ECO:0000313" key="3">
    <source>
        <dbReference type="Proteomes" id="UP000250572"/>
    </source>
</evidence>
<gene>
    <name evidence="2" type="ORF">CCH79_00014675</name>
</gene>
<dbReference type="AlphaFoldDB" id="A0A315UV58"/>
<organism evidence="2 3">
    <name type="scientific">Gambusia affinis</name>
    <name type="common">Western mosquitofish</name>
    <name type="synonym">Heterandria affinis</name>
    <dbReference type="NCBI Taxonomy" id="33528"/>
    <lineage>
        <taxon>Eukaryota</taxon>
        <taxon>Metazoa</taxon>
        <taxon>Chordata</taxon>
        <taxon>Craniata</taxon>
        <taxon>Vertebrata</taxon>
        <taxon>Euteleostomi</taxon>
        <taxon>Actinopterygii</taxon>
        <taxon>Neopterygii</taxon>
        <taxon>Teleostei</taxon>
        <taxon>Neoteleostei</taxon>
        <taxon>Acanthomorphata</taxon>
        <taxon>Ovalentaria</taxon>
        <taxon>Atherinomorphae</taxon>
        <taxon>Cyprinodontiformes</taxon>
        <taxon>Poeciliidae</taxon>
        <taxon>Poeciliinae</taxon>
        <taxon>Gambusia</taxon>
    </lineage>
</organism>
<feature type="non-terminal residue" evidence="2">
    <location>
        <position position="455"/>
    </location>
</feature>
<feature type="non-terminal residue" evidence="2">
    <location>
        <position position="1"/>
    </location>
</feature>
<feature type="region of interest" description="Disordered" evidence="1">
    <location>
        <begin position="1"/>
        <end position="25"/>
    </location>
</feature>
<name>A0A315UV58_GAMAF</name>
<dbReference type="STRING" id="33528.ENSGAFP00000020496"/>
<protein>
    <recommendedName>
        <fullName evidence="4">SWIM-type zinc finger 7 associated protein 1</fullName>
    </recommendedName>
</protein>
<dbReference type="GO" id="GO:0003697">
    <property type="term" value="F:single-stranded DNA binding"/>
    <property type="evidence" value="ECO:0007669"/>
    <property type="project" value="TreeGrafter"/>
</dbReference>
<comment type="caution">
    <text evidence="2">The sequence shown here is derived from an EMBL/GenBank/DDBJ whole genome shotgun (WGS) entry which is preliminary data.</text>
</comment>
<sequence>SAGPYTASEHLGPRLGRPQKDSLPDSAPSWYLTPTADPVITGKSTLNIDIHARVCVKINPGYKKYNYVYGDTCLFSIRTIFAVAPVCHLKTVAGNFECEVNSVWFLMTDILTLVFRTLSSQTGQNKDPSAGPPSPAPRSSALVVGEHRLSRSVLLLAAVTAASELGVRVAFFAQTQIQSLPECLQRCSATQNPEGLKKITFSYPRTLEELLQQVASLHESPCPPSLIIIDRLDGFLRGAVAGSHLGFHSGDESRAAHLAALLCDTAAFLTEVLEKRGSSSAPCRSIASFLSDADSSGQESRDTSATDPILDVLDRYFQARCTLDQDRSYEAAAAAAQEAWHVYLSGTKIPDDREEDPALAQEWKLLVFPEGLMEFKQSLYEHRVTPGAPEPAIGDAIHVDPDLNPVLYTGPQAPQDHLGAGFYHLHLQQTQFSSSVRSSRHAVTILKRFDCWWGH</sequence>
<proteinExistence type="predicted"/>
<dbReference type="EMBL" id="NHOQ01002686">
    <property type="protein sequence ID" value="PWA15542.1"/>
    <property type="molecule type" value="Genomic_DNA"/>
</dbReference>
<evidence type="ECO:0000256" key="1">
    <source>
        <dbReference type="SAM" id="MobiDB-lite"/>
    </source>
</evidence>
<accession>A0A315UV58</accession>
<evidence type="ECO:0000313" key="2">
    <source>
        <dbReference type="EMBL" id="PWA15542.1"/>
    </source>
</evidence>
<dbReference type="PANTHER" id="PTHR28653">
    <property type="match status" value="1"/>
</dbReference>
<dbReference type="Proteomes" id="UP000250572">
    <property type="component" value="Unassembled WGS sequence"/>
</dbReference>
<reference evidence="2 3" key="1">
    <citation type="journal article" date="2018" name="G3 (Bethesda)">
        <title>A High-Quality Reference Genome for the Invasive Mosquitofish Gambusia affinis Using a Chicago Library.</title>
        <authorList>
            <person name="Hoffberg S.L."/>
            <person name="Troendle N.J."/>
            <person name="Glenn T.C."/>
            <person name="Mahmud O."/>
            <person name="Louha S."/>
            <person name="Chalopin D."/>
            <person name="Bennetzen J.L."/>
            <person name="Mauricio R."/>
        </authorList>
    </citation>
    <scope>NUCLEOTIDE SEQUENCE [LARGE SCALE GENOMIC DNA]</scope>
    <source>
        <strain evidence="2">NE01/NJP1002.9</strain>
        <tissue evidence="2">Muscle</tissue>
    </source>
</reference>
<keyword evidence="3" id="KW-1185">Reference proteome</keyword>